<name>A0A6P6YG96_DERPT</name>
<organism evidence="2 3">
    <name type="scientific">Dermatophagoides pteronyssinus</name>
    <name type="common">European house dust mite</name>
    <dbReference type="NCBI Taxonomy" id="6956"/>
    <lineage>
        <taxon>Eukaryota</taxon>
        <taxon>Metazoa</taxon>
        <taxon>Ecdysozoa</taxon>
        <taxon>Arthropoda</taxon>
        <taxon>Chelicerata</taxon>
        <taxon>Arachnida</taxon>
        <taxon>Acari</taxon>
        <taxon>Acariformes</taxon>
        <taxon>Sarcoptiformes</taxon>
        <taxon>Astigmata</taxon>
        <taxon>Psoroptidia</taxon>
        <taxon>Analgoidea</taxon>
        <taxon>Pyroglyphidae</taxon>
        <taxon>Dermatophagoidinae</taxon>
        <taxon>Dermatophagoides</taxon>
    </lineage>
</organism>
<accession>A0A6P6YG96</accession>
<dbReference type="KEGG" id="dpte:113798009"/>
<sequence>MDKIFQLYEEFLSNDCDCSSDQQNLDIELLFEEDEIIDKFKNTLHGIPNASLTESKSNENNSQPHPLLEQLASACKAASEYPNECFRKSFPDQTLISEKLKSETITEQEVLETVQSLISDAQHKEREYPKRMAKILSEKYQQLLNDIEMNFDAIEERYKKQMELIERQTMKTSDETDRENFLTVIERLRNKKELLQENLKNYKILSEIFEQK</sequence>
<dbReference type="AlphaFoldDB" id="A0A6P6YG96"/>
<protein>
    <submittedName>
        <fullName evidence="3">Uncharacterized protein LOC113798009</fullName>
    </submittedName>
</protein>
<dbReference type="Proteomes" id="UP000515146">
    <property type="component" value="Unplaced"/>
</dbReference>
<dbReference type="OMA" id="CKAASEY"/>
<proteinExistence type="predicted"/>
<evidence type="ECO:0000313" key="3">
    <source>
        <dbReference type="RefSeq" id="XP_027204285.1"/>
    </source>
</evidence>
<dbReference type="InParanoid" id="A0A6P6YG96"/>
<reference evidence="3" key="1">
    <citation type="submission" date="2025-08" db="UniProtKB">
        <authorList>
            <consortium name="RefSeq"/>
        </authorList>
    </citation>
    <scope>IDENTIFICATION</scope>
    <source>
        <strain evidence="3">Airmid</strain>
    </source>
</reference>
<evidence type="ECO:0000256" key="1">
    <source>
        <dbReference type="SAM" id="Coils"/>
    </source>
</evidence>
<keyword evidence="2" id="KW-1185">Reference proteome</keyword>
<keyword evidence="1" id="KW-0175">Coiled coil</keyword>
<evidence type="ECO:0000313" key="2">
    <source>
        <dbReference type="Proteomes" id="UP000515146"/>
    </source>
</evidence>
<dbReference type="OrthoDB" id="10523738at2759"/>
<feature type="coiled-coil region" evidence="1">
    <location>
        <begin position="137"/>
        <end position="212"/>
    </location>
</feature>
<dbReference type="RefSeq" id="XP_027204285.1">
    <property type="nucleotide sequence ID" value="XM_027348484.1"/>
</dbReference>
<gene>
    <name evidence="3" type="primary">LOC113798009</name>
</gene>